<accession>A0A6N1NXZ4</accession>
<evidence type="ECO:0000313" key="1">
    <source>
        <dbReference type="EMBL" id="QKU35012.1"/>
    </source>
</evidence>
<reference evidence="1" key="1">
    <citation type="submission" date="2017-01" db="EMBL/GenBank/DDBJ databases">
        <authorList>
            <person name="Assis F.L."/>
            <person name="Abrahao J.S."/>
            <person name="Silva L."/>
            <person name="Khalil J.B."/>
            <person name="Rodrigues R."/>
            <person name="Silva L.S."/>
            <person name="Arantes T."/>
            <person name="Boratto P."/>
            <person name="Andrade M."/>
            <person name="Kroon E.G."/>
            <person name="Ribeiro B."/>
            <person name="Bergier I."/>
            <person name="Seligmann H."/>
            <person name="Ghigo E."/>
            <person name="Colson P."/>
            <person name="Levasseur A."/>
            <person name="Raoult D."/>
            <person name="Scola B.L."/>
        </authorList>
    </citation>
    <scope>NUCLEOTIDE SEQUENCE</scope>
    <source>
        <strain evidence="1">Soda lake</strain>
    </source>
</reference>
<dbReference type="GeneID" id="80518429"/>
<reference evidence="1" key="2">
    <citation type="journal article" date="2018" name="Nat. Commun.">
        <title>Tailed giant Tupanvirus possesses the most complete translational apparatus of the known virosphere.</title>
        <authorList>
            <person name="Abrahao J."/>
            <person name="Silva L."/>
            <person name="Silva L.S."/>
            <person name="Khalil J.Y.B."/>
            <person name="Rodrigues R."/>
            <person name="Arantes T."/>
            <person name="Assis F."/>
            <person name="Boratto P."/>
            <person name="Andrade M."/>
            <person name="Kroon E.G."/>
            <person name="Ribeiro B."/>
            <person name="Bergier I."/>
            <person name="Seligmann H."/>
            <person name="Ghigo E."/>
            <person name="Colson P."/>
            <person name="Levasseur A."/>
            <person name="Kroemer G."/>
            <person name="Raoult D."/>
            <person name="La Scola B."/>
        </authorList>
    </citation>
    <scope>NUCLEOTIDE SEQUENCE [LARGE SCALE GENOMIC DNA]</scope>
    <source>
        <strain evidence="1">Soda lake</strain>
    </source>
</reference>
<protein>
    <submittedName>
        <fullName evidence="1">Putative orfan</fullName>
    </submittedName>
</protein>
<name>A0A6N1NXZ4_9VIRU</name>
<proteinExistence type="predicted"/>
<dbReference type="EMBL" id="KY523104">
    <property type="protein sequence ID" value="QKU35012.1"/>
    <property type="molecule type" value="Genomic_DNA"/>
</dbReference>
<dbReference type="RefSeq" id="YP_010781665.1">
    <property type="nucleotide sequence ID" value="NC_075039.1"/>
</dbReference>
<dbReference type="KEGG" id="vg:80518429"/>
<organism evidence="1">
    <name type="scientific">Tupanvirus soda lake</name>
    <dbReference type="NCBI Taxonomy" id="2126985"/>
    <lineage>
        <taxon>Viruses</taxon>
        <taxon>Varidnaviria</taxon>
        <taxon>Bamfordvirae</taxon>
        <taxon>Nucleocytoviricota</taxon>
        <taxon>Megaviricetes</taxon>
        <taxon>Imitervirales</taxon>
        <taxon>Mimiviridae</taxon>
        <taxon>Megamimivirinae</taxon>
        <taxon>Tupanvirus</taxon>
        <taxon>Tupanvirus salinum</taxon>
    </lineage>
</organism>
<sequence>MLKSEKKQVKMLKSEKKQVKVIYAAPSDIMLRKDTLERNNRTPVTKNVLPLREIVLKYLEHNKIYIMQDLCPREVHDYADSLPNTLVMVNNHREPLPFLDEITYVLRIKKLLGYLPMRIKSVCYDYPKEICIEFVVGTKDYYASTKKMKNIVYILLPTTCTFSDVYREYRKIHNICPLYSIINDGYTNTKSTMNKFFYNSNHCFDDITDCEPSYVITFLV</sequence>